<feature type="domain" description="Bacterial transcriptional activator" evidence="3">
    <location>
        <begin position="737"/>
        <end position="878"/>
    </location>
</feature>
<keyword evidence="2" id="KW-0732">Signal</keyword>
<evidence type="ECO:0000313" key="4">
    <source>
        <dbReference type="EMBL" id="MFB8776325.1"/>
    </source>
</evidence>
<proteinExistence type="predicted"/>
<feature type="compositionally biased region" description="Low complexity" evidence="1">
    <location>
        <begin position="541"/>
        <end position="563"/>
    </location>
</feature>
<evidence type="ECO:0000256" key="1">
    <source>
        <dbReference type="SAM" id="MobiDB-lite"/>
    </source>
</evidence>
<protein>
    <recommendedName>
        <fullName evidence="3">Bacterial transcriptional activator domain-containing protein</fullName>
    </recommendedName>
</protein>
<feature type="compositionally biased region" description="Polar residues" evidence="1">
    <location>
        <begin position="37"/>
        <end position="51"/>
    </location>
</feature>
<dbReference type="SMART" id="SM01043">
    <property type="entry name" value="BTAD"/>
    <property type="match status" value="1"/>
</dbReference>
<feature type="signal peptide" evidence="2">
    <location>
        <begin position="1"/>
        <end position="27"/>
    </location>
</feature>
<feature type="compositionally biased region" description="Low complexity" evidence="1">
    <location>
        <begin position="575"/>
        <end position="621"/>
    </location>
</feature>
<dbReference type="RefSeq" id="WP_376734874.1">
    <property type="nucleotide sequence ID" value="NZ_JAYMRP010000029.1"/>
</dbReference>
<feature type="compositionally biased region" description="Basic and acidic residues" evidence="1">
    <location>
        <begin position="88"/>
        <end position="97"/>
    </location>
</feature>
<reference evidence="4 5" key="1">
    <citation type="submission" date="2024-01" db="EMBL/GenBank/DDBJ databases">
        <title>Genome mining of biosynthetic gene clusters to explore secondary metabolites of Streptomyces sp.</title>
        <authorList>
            <person name="Baig A."/>
            <person name="Ajitkumar Shintre N."/>
            <person name="Kumar H."/>
            <person name="Anbarasu A."/>
            <person name="Ramaiah S."/>
        </authorList>
    </citation>
    <scope>NUCLEOTIDE SEQUENCE [LARGE SCALE GENOMIC DNA]</scope>
    <source>
        <strain evidence="4 5">A57</strain>
    </source>
</reference>
<feature type="compositionally biased region" description="Polar residues" evidence="1">
    <location>
        <begin position="521"/>
        <end position="534"/>
    </location>
</feature>
<feature type="region of interest" description="Disordered" evidence="1">
    <location>
        <begin position="210"/>
        <end position="234"/>
    </location>
</feature>
<evidence type="ECO:0000313" key="5">
    <source>
        <dbReference type="Proteomes" id="UP001585080"/>
    </source>
</evidence>
<feature type="region of interest" description="Disordered" evidence="1">
    <location>
        <begin position="88"/>
        <end position="178"/>
    </location>
</feature>
<keyword evidence="5" id="KW-1185">Reference proteome</keyword>
<name>A0ABV5EHN6_9ACTN</name>
<feature type="chain" id="PRO_5046633309" description="Bacterial transcriptional activator domain-containing protein" evidence="2">
    <location>
        <begin position="28"/>
        <end position="888"/>
    </location>
</feature>
<evidence type="ECO:0000256" key="2">
    <source>
        <dbReference type="SAM" id="SignalP"/>
    </source>
</evidence>
<feature type="compositionally biased region" description="Low complexity" evidence="1">
    <location>
        <begin position="216"/>
        <end position="234"/>
    </location>
</feature>
<feature type="compositionally biased region" description="Low complexity" evidence="1">
    <location>
        <begin position="128"/>
        <end position="178"/>
    </location>
</feature>
<feature type="compositionally biased region" description="Basic and acidic residues" evidence="1">
    <location>
        <begin position="624"/>
        <end position="641"/>
    </location>
</feature>
<comment type="caution">
    <text evidence="4">The sequence shown here is derived from an EMBL/GenBank/DDBJ whole genome shotgun (WGS) entry which is preliminary data.</text>
</comment>
<feature type="region of interest" description="Disordered" evidence="1">
    <location>
        <begin position="510"/>
        <end position="641"/>
    </location>
</feature>
<accession>A0ABV5EHN6</accession>
<dbReference type="Proteomes" id="UP001585080">
    <property type="component" value="Unassembled WGS sequence"/>
</dbReference>
<sequence>MPLRRRSSRLALPLAALALCLALSPHAGPVLTASDPVGQSTDTSPRISASTPGPGLAAEASLAPPKILDLSAPDVGLSRVVEDYRGDGQREDAHEPDGDGGQAPAPAPGNTTTPSLQSPPASQPADPPGQDQSSAPMASPEPTSSAVPPTVTPSATAEPSSSAGSPGATQPPAAAPSSSTLPLRLVLGAGALLAAALTGALALRAALRRRRRTPGEETTAASPASAATTPSAATGRLDAARLDVALRTLLHHAAGQEDDGPGLPALQAARITAQSVEVLPEDTHQQPVAPFTAGQHGWWTLPPKASVLDEDKAEQVPAPYPGLVTIGSTQDGDLLLLNLPQLPALLLEGYEDHIRQVCTSLALELAMSPWAADTHIVTVGFGEELPQLLPAARITRVRQPEQALRDVSEWLLEAHQMLTPARQPHLVLCACALDADTAWQFADVLDRARSVPVALIAPASGAAAYFPQAPILDASASQPQPLPHVSTDVTVQRLTDADYRRITAALRETGHLSDVAGPEAHSTTDSQGASTPQHRPTAPHEPSTPAALPSPPAAEASGEPFPALLSATTGPSALRPTPAATSSARSAEPARPDTATAPPRPAAPAATSTSATSIASADAAPRTAGERPTPKADQQHSGDAHAPEIRVLGPVEVTGVDHTGHGPRIAQLAALLYFRPGRSPDLLCADMDPDSPWSTSTLNARMQGLRSALGRDPSGKLYVPRRKAGEDPYRLSPGIRCDWTHFLNLVEGALPMGPSGVTHLEQALTLVRGVPFGGRPLPWAEPHQQEMITRIIDVAHTVATYRIADGPHHNLHAARRAVATGLDVDDTAEVLYRDWMRLEAARGNRSGLHTAIARVQQVLRALDCPPEPATEQLIHDLLAPSPAKGHTR</sequence>
<gene>
    <name evidence="4" type="ORF">VSS16_26900</name>
</gene>
<dbReference type="EMBL" id="JAYMRP010000029">
    <property type="protein sequence ID" value="MFB8776325.1"/>
    <property type="molecule type" value="Genomic_DNA"/>
</dbReference>
<dbReference type="InterPro" id="IPR005158">
    <property type="entry name" value="BTAD"/>
</dbReference>
<feature type="region of interest" description="Disordered" evidence="1">
    <location>
        <begin position="33"/>
        <end position="76"/>
    </location>
</feature>
<evidence type="ECO:0000259" key="3">
    <source>
        <dbReference type="SMART" id="SM01043"/>
    </source>
</evidence>
<organism evidence="4 5">
    <name type="scientific">Streptomyces broussonetiae</name>
    <dbReference type="NCBI Taxonomy" id="2686304"/>
    <lineage>
        <taxon>Bacteria</taxon>
        <taxon>Bacillati</taxon>
        <taxon>Actinomycetota</taxon>
        <taxon>Actinomycetes</taxon>
        <taxon>Kitasatosporales</taxon>
        <taxon>Streptomycetaceae</taxon>
        <taxon>Streptomyces</taxon>
    </lineage>
</organism>